<proteinExistence type="predicted"/>
<reference evidence="3" key="1">
    <citation type="journal article" date="2019" name="Int. J. Syst. Evol. Microbiol.">
        <title>The Global Catalogue of Microorganisms (GCM) 10K type strain sequencing project: providing services to taxonomists for standard genome sequencing and annotation.</title>
        <authorList>
            <consortium name="The Broad Institute Genomics Platform"/>
            <consortium name="The Broad Institute Genome Sequencing Center for Infectious Disease"/>
            <person name="Wu L."/>
            <person name="Ma J."/>
        </authorList>
    </citation>
    <scope>NUCLEOTIDE SEQUENCE [LARGE SCALE GENOMIC DNA]</scope>
    <source>
        <strain evidence="3">NBRC 101365</strain>
    </source>
</reference>
<feature type="domain" description="HTH marR-type" evidence="1">
    <location>
        <begin position="8"/>
        <end position="143"/>
    </location>
</feature>
<evidence type="ECO:0000313" key="3">
    <source>
        <dbReference type="Proteomes" id="UP001156882"/>
    </source>
</evidence>
<comment type="caution">
    <text evidence="2">The sequence shown here is derived from an EMBL/GenBank/DDBJ whole genome shotgun (WGS) entry which is preliminary data.</text>
</comment>
<dbReference type="PROSITE" id="PS50995">
    <property type="entry name" value="HTH_MARR_2"/>
    <property type="match status" value="1"/>
</dbReference>
<accession>A0ABQ6CI17</accession>
<evidence type="ECO:0000259" key="1">
    <source>
        <dbReference type="PROSITE" id="PS50995"/>
    </source>
</evidence>
<gene>
    <name evidence="2" type="ORF">GCM10007874_22990</name>
</gene>
<dbReference type="Pfam" id="PF12802">
    <property type="entry name" value="MarR_2"/>
    <property type="match status" value="1"/>
</dbReference>
<dbReference type="InterPro" id="IPR036388">
    <property type="entry name" value="WH-like_DNA-bd_sf"/>
</dbReference>
<keyword evidence="3" id="KW-1185">Reference proteome</keyword>
<dbReference type="InterPro" id="IPR000835">
    <property type="entry name" value="HTH_MarR-typ"/>
</dbReference>
<dbReference type="InterPro" id="IPR036390">
    <property type="entry name" value="WH_DNA-bd_sf"/>
</dbReference>
<dbReference type="PANTHER" id="PTHR39515">
    <property type="entry name" value="CONSERVED PROTEIN"/>
    <property type="match status" value="1"/>
</dbReference>
<dbReference type="InterPro" id="IPR052526">
    <property type="entry name" value="HTH-type_Bedaq_tolerance"/>
</dbReference>
<organism evidence="2 3">
    <name type="scientific">Labrys miyagiensis</name>
    <dbReference type="NCBI Taxonomy" id="346912"/>
    <lineage>
        <taxon>Bacteria</taxon>
        <taxon>Pseudomonadati</taxon>
        <taxon>Pseudomonadota</taxon>
        <taxon>Alphaproteobacteria</taxon>
        <taxon>Hyphomicrobiales</taxon>
        <taxon>Xanthobacteraceae</taxon>
        <taxon>Labrys</taxon>
    </lineage>
</organism>
<name>A0ABQ6CI17_9HYPH</name>
<dbReference type="EMBL" id="BSPC01000022">
    <property type="protein sequence ID" value="GLS19282.1"/>
    <property type="molecule type" value="Genomic_DNA"/>
</dbReference>
<dbReference type="RefSeq" id="WP_284312170.1">
    <property type="nucleotide sequence ID" value="NZ_BSPC01000022.1"/>
</dbReference>
<dbReference type="Gene3D" id="1.10.10.10">
    <property type="entry name" value="Winged helix-like DNA-binding domain superfamily/Winged helix DNA-binding domain"/>
    <property type="match status" value="1"/>
</dbReference>
<dbReference type="PANTHER" id="PTHR39515:SF2">
    <property type="entry name" value="HTH-TYPE TRANSCRIPTIONAL REGULATOR RV0880"/>
    <property type="match status" value="1"/>
</dbReference>
<protein>
    <recommendedName>
        <fullName evidence="1">HTH marR-type domain-containing protein</fullName>
    </recommendedName>
</protein>
<dbReference type="SMART" id="SM00347">
    <property type="entry name" value="HTH_MARR"/>
    <property type="match status" value="1"/>
</dbReference>
<dbReference type="Proteomes" id="UP001156882">
    <property type="component" value="Unassembled WGS sequence"/>
</dbReference>
<sequence>MTAPSDDALALADEMRPVLQRLYRRFRREKEDTDLGVSPIQRLLLVTIAEKPGLGVGELAKHEKLRGPTISGHVKSLEAAGLITRLALDPVDRRRSSLFLTDKSRDLLEEVRKRRRDWLAGQLDRLTPQGRDAIRAALAPLDEIGQ</sequence>
<dbReference type="SUPFAM" id="SSF46785">
    <property type="entry name" value="Winged helix' DNA-binding domain"/>
    <property type="match status" value="1"/>
</dbReference>
<evidence type="ECO:0000313" key="2">
    <source>
        <dbReference type="EMBL" id="GLS19282.1"/>
    </source>
</evidence>